<name>A0A9X2A071_9FLAO</name>
<dbReference type="AlphaFoldDB" id="A0A9X2A071"/>
<dbReference type="EMBL" id="JAKHSK010000068">
    <property type="protein sequence ID" value="MCL6220928.1"/>
    <property type="molecule type" value="Genomic_DNA"/>
</dbReference>
<dbReference type="Proteomes" id="UP001139521">
    <property type="component" value="Unassembled WGS sequence"/>
</dbReference>
<gene>
    <name evidence="1" type="ORF">L1967_21770</name>
</gene>
<comment type="caution">
    <text evidence="1">The sequence shown here is derived from an EMBL/GenBank/DDBJ whole genome shotgun (WGS) entry which is preliminary data.</text>
</comment>
<evidence type="ECO:0000313" key="2">
    <source>
        <dbReference type="Proteomes" id="UP001139521"/>
    </source>
</evidence>
<evidence type="ECO:0000313" key="1">
    <source>
        <dbReference type="EMBL" id="MCL6220928.1"/>
    </source>
</evidence>
<dbReference type="RefSeq" id="WP_249603600.1">
    <property type="nucleotide sequence ID" value="NZ_JAKHSK010000068.1"/>
</dbReference>
<proteinExistence type="predicted"/>
<reference evidence="1" key="1">
    <citation type="submission" date="2022-01" db="EMBL/GenBank/DDBJ databases">
        <title>Genome sequencing of Zunongwangia sp. M21534 genome.</title>
        <authorList>
            <person name="Chen Y."/>
            <person name="Dong C."/>
            <person name="Shao Z."/>
        </authorList>
    </citation>
    <scope>NUCLEOTIDE SEQUENCE</scope>
    <source>
        <strain evidence="1">MCCC M21534</strain>
    </source>
</reference>
<keyword evidence="2" id="KW-1185">Reference proteome</keyword>
<sequence length="98" mass="11550">MEIKYCWRCKMEVPMLDKEEFTIASELYSKGFKIAKSDRQEKFKELLDNYNRLTGFEETEPNAIMHHSIEQIGPDCEHCGKPYRTPKAKLCAACWNKK</sequence>
<organism evidence="1 2">
    <name type="scientific">Zunongwangia pacifica</name>
    <dbReference type="NCBI Taxonomy" id="2911062"/>
    <lineage>
        <taxon>Bacteria</taxon>
        <taxon>Pseudomonadati</taxon>
        <taxon>Bacteroidota</taxon>
        <taxon>Flavobacteriia</taxon>
        <taxon>Flavobacteriales</taxon>
        <taxon>Flavobacteriaceae</taxon>
        <taxon>Zunongwangia</taxon>
    </lineage>
</organism>
<protein>
    <submittedName>
        <fullName evidence="1">Uncharacterized protein</fullName>
    </submittedName>
</protein>
<accession>A0A9X2A071</accession>